<keyword evidence="2" id="KW-1185">Reference proteome</keyword>
<evidence type="ECO:0000313" key="1">
    <source>
        <dbReference type="EMBL" id="KAI0034353.1"/>
    </source>
</evidence>
<reference evidence="1" key="2">
    <citation type="journal article" date="2022" name="New Phytol.">
        <title>Evolutionary transition to the ectomycorrhizal habit in the genomes of a hyperdiverse lineage of mushroom-forming fungi.</title>
        <authorList>
            <person name="Looney B."/>
            <person name="Miyauchi S."/>
            <person name="Morin E."/>
            <person name="Drula E."/>
            <person name="Courty P.E."/>
            <person name="Kohler A."/>
            <person name="Kuo A."/>
            <person name="LaButti K."/>
            <person name="Pangilinan J."/>
            <person name="Lipzen A."/>
            <person name="Riley R."/>
            <person name="Andreopoulos W."/>
            <person name="He G."/>
            <person name="Johnson J."/>
            <person name="Nolan M."/>
            <person name="Tritt A."/>
            <person name="Barry K.W."/>
            <person name="Grigoriev I.V."/>
            <person name="Nagy L.G."/>
            <person name="Hibbett D."/>
            <person name="Henrissat B."/>
            <person name="Matheny P.B."/>
            <person name="Labbe J."/>
            <person name="Martin F.M."/>
        </authorList>
    </citation>
    <scope>NUCLEOTIDE SEQUENCE</scope>
    <source>
        <strain evidence="1">EC-137</strain>
    </source>
</reference>
<proteinExistence type="predicted"/>
<dbReference type="EMBL" id="MU273502">
    <property type="protein sequence ID" value="KAI0034353.1"/>
    <property type="molecule type" value="Genomic_DNA"/>
</dbReference>
<reference evidence="1" key="1">
    <citation type="submission" date="2021-02" db="EMBL/GenBank/DDBJ databases">
        <authorList>
            <consortium name="DOE Joint Genome Institute"/>
            <person name="Ahrendt S."/>
            <person name="Looney B.P."/>
            <person name="Miyauchi S."/>
            <person name="Morin E."/>
            <person name="Drula E."/>
            <person name="Courty P.E."/>
            <person name="Chicoki N."/>
            <person name="Fauchery L."/>
            <person name="Kohler A."/>
            <person name="Kuo A."/>
            <person name="Labutti K."/>
            <person name="Pangilinan J."/>
            <person name="Lipzen A."/>
            <person name="Riley R."/>
            <person name="Andreopoulos W."/>
            <person name="He G."/>
            <person name="Johnson J."/>
            <person name="Barry K.W."/>
            <person name="Grigoriev I.V."/>
            <person name="Nagy L."/>
            <person name="Hibbett D."/>
            <person name="Henrissat B."/>
            <person name="Matheny P.B."/>
            <person name="Labbe J."/>
            <person name="Martin F."/>
        </authorList>
    </citation>
    <scope>NUCLEOTIDE SEQUENCE</scope>
    <source>
        <strain evidence="1">EC-137</strain>
    </source>
</reference>
<dbReference type="Proteomes" id="UP000814128">
    <property type="component" value="Unassembled WGS sequence"/>
</dbReference>
<comment type="caution">
    <text evidence="1">The sequence shown here is derived from an EMBL/GenBank/DDBJ whole genome shotgun (WGS) entry which is preliminary data.</text>
</comment>
<evidence type="ECO:0000313" key="2">
    <source>
        <dbReference type="Proteomes" id="UP000814128"/>
    </source>
</evidence>
<sequence length="566" mass="63444">MANNPPQPPSLDRVPSYLQYTPRRAIVSFENLVALANYEEHLRDARKMVWRDRGEPAVELHDLAECADHGVRGGLRAGAIALTIRSGVNLVLLLVRIRGIKRQHRLALIRRALFGEDSFRAGAMLACFVSLYRIILNALPIIFPTNIPIHVRIRQLFDAILAGRPARPIHDAESALADDADIDAPLTVPRPSKHERVRSARLSVSAQAHQTWVHKRTRRWHALLAGAAAGGCAVMCEKHARRVIIAQQVFVRGLQGSWNAFSDRKGIRVPYGDVLVFSLACAQIMYGYLIRPETLPRSYIKWIDTASRLPPETVAMNRDLVLTGKFNIRDLETIIETPYITSRNASELAIKHMLASSSPPIWGYPNAPCIAAHPGIEHCLHVPLDRFWSVFRWMYPIYGALHLVPTLLFKPKVAMREPGRMLLRAMWGTTRSSAFLGLFVVIYQGYFCGKVNLARYIADMRAPAWLLAVVRALPTYYLGGFLSGLSLALEAPRRRPELAMYVLPKGLESAWRMARGRGLVPRRTRGYGEAVLAAVGMGMVMSAYQNEPEHLSGLVRRILYQFIGPN</sequence>
<accession>A0ACB8QRQ2</accession>
<protein>
    <submittedName>
        <fullName evidence="1">Uncharacterized protein</fullName>
    </submittedName>
</protein>
<name>A0ACB8QRQ2_9AGAM</name>
<gene>
    <name evidence="1" type="ORF">K488DRAFT_45628</name>
</gene>
<organism evidence="1 2">
    <name type="scientific">Vararia minispora EC-137</name>
    <dbReference type="NCBI Taxonomy" id="1314806"/>
    <lineage>
        <taxon>Eukaryota</taxon>
        <taxon>Fungi</taxon>
        <taxon>Dikarya</taxon>
        <taxon>Basidiomycota</taxon>
        <taxon>Agaricomycotina</taxon>
        <taxon>Agaricomycetes</taxon>
        <taxon>Russulales</taxon>
        <taxon>Lachnocladiaceae</taxon>
        <taxon>Vararia</taxon>
    </lineage>
</organism>